<proteinExistence type="predicted"/>
<reference evidence="1" key="1">
    <citation type="submission" date="2020-04" db="EMBL/GenBank/DDBJ databases">
        <authorList>
            <person name="Chiriac C."/>
            <person name="Salcher M."/>
            <person name="Ghai R."/>
            <person name="Kavagutti S V."/>
        </authorList>
    </citation>
    <scope>NUCLEOTIDE SEQUENCE</scope>
</reference>
<dbReference type="EMBL" id="LR798231">
    <property type="protein sequence ID" value="CAB5208840.1"/>
    <property type="molecule type" value="Genomic_DNA"/>
</dbReference>
<dbReference type="Gene3D" id="3.30.565.10">
    <property type="entry name" value="Histidine kinase-like ATPase, C-terminal domain"/>
    <property type="match status" value="1"/>
</dbReference>
<dbReference type="InterPro" id="IPR036890">
    <property type="entry name" value="HATPase_C_sf"/>
</dbReference>
<evidence type="ECO:0000313" key="2">
    <source>
        <dbReference type="EMBL" id="CAB5208840.1"/>
    </source>
</evidence>
<protein>
    <submittedName>
        <fullName evidence="1">Uncharacterized protein</fullName>
    </submittedName>
</protein>
<organism evidence="1">
    <name type="scientific">uncultured Caudovirales phage</name>
    <dbReference type="NCBI Taxonomy" id="2100421"/>
    <lineage>
        <taxon>Viruses</taxon>
        <taxon>Duplodnaviria</taxon>
        <taxon>Heunggongvirae</taxon>
        <taxon>Uroviricota</taxon>
        <taxon>Caudoviricetes</taxon>
        <taxon>Peduoviridae</taxon>
        <taxon>Maltschvirus</taxon>
        <taxon>Maltschvirus maltsch</taxon>
    </lineage>
</organism>
<gene>
    <name evidence="2" type="ORF">UFOVP181_209</name>
    <name evidence="1" type="ORF">UFOVP57_430</name>
</gene>
<sequence>MLLNNAPANEAVLSNVGEIGDFKIKASAKAFNILSSGLYANKIRAIIRELSCNAVDSHVAAGKADTPFDIHLPNQMEPWFSIRDYGTGLSHEQIVSIYTTYFESTKTDSNDFIGALGLGSKSPFSYTDNFTVTAIKDGKKGIYSAFINGDGVPSIAQMMTEDTTEPNGIEIKMSVNDQYDFRKFRDEARTVYTHFKLRPVISGARDFDFYEVEYDTRDIIPGVHSMKNEYHSVAVMGNIAYPIDVPNASDNLGQLYNLVRCGLELHFDIGELDFQASREGLSYIPSTIAAIKSKLEAVNAVLATRVAEEANAIENLWERALLLAKKKDSELWSAAVTKYITDTNFELIEIRNNYLRLSTFKLLTADLASKYNINIHWFSKYRGESTCHNHKAATESYKDAAGVYAQRQYWDIMVDAGARFVLNDTKVGATERAKFHWKNTPADMHCQHVYVLEPADKTKPMLTKPFFKAIKNPPTSWIQNASGLMQKDRKQGSTGKNATILKLQEKGYGGYYAQREMVWRDAGKSDSFDATQTYYYLPMSGFTVDCPTMGKDFSAKNFIKDLKDSGFAELDIPIYGVRKTDIEFIKTQPNWKPVSAYIADVLTNASQSKKLSLAMSLLDRSSLLQYNSNIVRLVDSASPYAVAMDKLKDTTRVTCSEWSIKRLCSRFNAQFDISQLQESIVSENKELIERYPLLNSLTHCGNSEAIAEYINLIDEKKGIQKCLIHI</sequence>
<name>A0A6J5L1X5_9CAUD</name>
<dbReference type="EMBL" id="LR796187">
    <property type="protein sequence ID" value="CAB4126029.1"/>
    <property type="molecule type" value="Genomic_DNA"/>
</dbReference>
<evidence type="ECO:0000313" key="1">
    <source>
        <dbReference type="EMBL" id="CAB4126029.1"/>
    </source>
</evidence>
<accession>A0A6J5L1X5</accession>
<dbReference type="SUPFAM" id="SSF55874">
    <property type="entry name" value="ATPase domain of HSP90 chaperone/DNA topoisomerase II/histidine kinase"/>
    <property type="match status" value="1"/>
</dbReference>